<proteinExistence type="predicted"/>
<evidence type="ECO:0000313" key="1">
    <source>
        <dbReference type="EMBL" id="EJX02148.1"/>
    </source>
</evidence>
<sequence>MIKALHLFLRPLGGRFVWILPWVSLPLNAQEQFPVVESDSVAPTDSTIVESPVEMVRVVVPAEKPKRKKRLSYNELIYQRYSTQLDSLVQKYRHWHYTGNDLLNNPYYAALMGSSTLYGATLKRRMGTIQPDEGLPGIHSEIPSSRHIYDITYATDFCLAGVYAECPWFVYYEEAHQGTVDVEDQIRESVKSEVPLTNRLTLESAGQKNRIDTRRGRLSGHCAQTQFLVFPHKLLSAFYSELCVRQLV</sequence>
<organism evidence="1">
    <name type="scientific">gut metagenome</name>
    <dbReference type="NCBI Taxonomy" id="749906"/>
    <lineage>
        <taxon>unclassified sequences</taxon>
        <taxon>metagenomes</taxon>
        <taxon>organismal metagenomes</taxon>
    </lineage>
</organism>
<dbReference type="AlphaFoldDB" id="J9GJF9"/>
<comment type="caution">
    <text evidence="1">The sequence shown here is derived from an EMBL/GenBank/DDBJ whole genome shotgun (WGS) entry which is preliminary data.</text>
</comment>
<feature type="non-terminal residue" evidence="1">
    <location>
        <position position="248"/>
    </location>
</feature>
<name>J9GJF9_9ZZZZ</name>
<accession>J9GJF9</accession>
<dbReference type="EMBL" id="AMCI01002662">
    <property type="protein sequence ID" value="EJX02148.1"/>
    <property type="molecule type" value="Genomic_DNA"/>
</dbReference>
<reference evidence="1" key="1">
    <citation type="journal article" date="2012" name="PLoS ONE">
        <title>Gene sets for utilization of primary and secondary nutrition supplies in the distal gut of endangered iberian lynx.</title>
        <authorList>
            <person name="Alcaide M."/>
            <person name="Messina E."/>
            <person name="Richter M."/>
            <person name="Bargiela R."/>
            <person name="Peplies J."/>
            <person name="Huws S.A."/>
            <person name="Newbold C.J."/>
            <person name="Golyshin P.N."/>
            <person name="Simon M.A."/>
            <person name="Lopez G."/>
            <person name="Yakimov M.M."/>
            <person name="Ferrer M."/>
        </authorList>
    </citation>
    <scope>NUCLEOTIDE SEQUENCE</scope>
</reference>
<gene>
    <name evidence="1" type="ORF">EVA_09746</name>
</gene>
<protein>
    <submittedName>
        <fullName evidence="1">Uncharacterized protein</fullName>
    </submittedName>
</protein>